<sequence length="45" mass="4991">MFPPVRTAGTETFGLPATDTRLIQKLRTMDPALRESILTTKETGK</sequence>
<gene>
    <name evidence="1" type="ORF">GCM10007170_15770</name>
</gene>
<dbReference type="EMBL" id="BMFW01000005">
    <property type="protein sequence ID" value="GGH93877.1"/>
    <property type="molecule type" value="Genomic_DNA"/>
</dbReference>
<evidence type="ECO:0000313" key="2">
    <source>
        <dbReference type="Proteomes" id="UP000643279"/>
    </source>
</evidence>
<keyword evidence="2" id="KW-1185">Reference proteome</keyword>
<name>A0ABQ2APL3_9MICC</name>
<proteinExistence type="predicted"/>
<dbReference type="Proteomes" id="UP000643279">
    <property type="component" value="Unassembled WGS sequence"/>
</dbReference>
<evidence type="ECO:0000313" key="1">
    <source>
        <dbReference type="EMBL" id="GGH93877.1"/>
    </source>
</evidence>
<accession>A0ABQ2APL3</accession>
<dbReference type="RefSeq" id="WP_188571078.1">
    <property type="nucleotide sequence ID" value="NZ_BMFW01000005.1"/>
</dbReference>
<protein>
    <submittedName>
        <fullName evidence="1">Uncharacterized protein</fullName>
    </submittedName>
</protein>
<organism evidence="1 2">
    <name type="scientific">Arthrobacter liuii</name>
    <dbReference type="NCBI Taxonomy" id="1476996"/>
    <lineage>
        <taxon>Bacteria</taxon>
        <taxon>Bacillati</taxon>
        <taxon>Actinomycetota</taxon>
        <taxon>Actinomycetes</taxon>
        <taxon>Micrococcales</taxon>
        <taxon>Micrococcaceae</taxon>
        <taxon>Arthrobacter</taxon>
    </lineage>
</organism>
<reference evidence="2" key="1">
    <citation type="journal article" date="2019" name="Int. J. Syst. Evol. Microbiol.">
        <title>The Global Catalogue of Microorganisms (GCM) 10K type strain sequencing project: providing services to taxonomists for standard genome sequencing and annotation.</title>
        <authorList>
            <consortium name="The Broad Institute Genomics Platform"/>
            <consortium name="The Broad Institute Genome Sequencing Center for Infectious Disease"/>
            <person name="Wu L."/>
            <person name="Ma J."/>
        </authorList>
    </citation>
    <scope>NUCLEOTIDE SEQUENCE [LARGE SCALE GENOMIC DNA]</scope>
    <source>
        <strain evidence="2">CGMCC 1.12778</strain>
    </source>
</reference>
<comment type="caution">
    <text evidence="1">The sequence shown here is derived from an EMBL/GenBank/DDBJ whole genome shotgun (WGS) entry which is preliminary data.</text>
</comment>